<keyword evidence="3" id="KW-1185">Reference proteome</keyword>
<comment type="caution">
    <text evidence="2">The sequence shown here is derived from an EMBL/GenBank/DDBJ whole genome shotgun (WGS) entry which is preliminary data.</text>
</comment>
<dbReference type="EMBL" id="JASCZI010271874">
    <property type="protein sequence ID" value="MED6216324.1"/>
    <property type="molecule type" value="Genomic_DNA"/>
</dbReference>
<reference evidence="2 3" key="1">
    <citation type="journal article" date="2023" name="Plants (Basel)">
        <title>Bridging the Gap: Combining Genomics and Transcriptomics Approaches to Understand Stylosanthes scabra, an Orphan Legume from the Brazilian Caatinga.</title>
        <authorList>
            <person name="Ferreira-Neto J.R.C."/>
            <person name="da Silva M.D."/>
            <person name="Binneck E."/>
            <person name="de Melo N.F."/>
            <person name="da Silva R.H."/>
            <person name="de Melo A.L.T.M."/>
            <person name="Pandolfi V."/>
            <person name="Bustamante F.O."/>
            <person name="Brasileiro-Vidal A.C."/>
            <person name="Benko-Iseppon A.M."/>
        </authorList>
    </citation>
    <scope>NUCLEOTIDE SEQUENCE [LARGE SCALE GENOMIC DNA]</scope>
    <source>
        <tissue evidence="2">Leaves</tissue>
    </source>
</reference>
<evidence type="ECO:0000313" key="2">
    <source>
        <dbReference type="EMBL" id="MED6216324.1"/>
    </source>
</evidence>
<gene>
    <name evidence="2" type="ORF">PIB30_006609</name>
</gene>
<organism evidence="2 3">
    <name type="scientific">Stylosanthes scabra</name>
    <dbReference type="NCBI Taxonomy" id="79078"/>
    <lineage>
        <taxon>Eukaryota</taxon>
        <taxon>Viridiplantae</taxon>
        <taxon>Streptophyta</taxon>
        <taxon>Embryophyta</taxon>
        <taxon>Tracheophyta</taxon>
        <taxon>Spermatophyta</taxon>
        <taxon>Magnoliopsida</taxon>
        <taxon>eudicotyledons</taxon>
        <taxon>Gunneridae</taxon>
        <taxon>Pentapetalae</taxon>
        <taxon>rosids</taxon>
        <taxon>fabids</taxon>
        <taxon>Fabales</taxon>
        <taxon>Fabaceae</taxon>
        <taxon>Papilionoideae</taxon>
        <taxon>50 kb inversion clade</taxon>
        <taxon>dalbergioids sensu lato</taxon>
        <taxon>Dalbergieae</taxon>
        <taxon>Pterocarpus clade</taxon>
        <taxon>Stylosanthes</taxon>
    </lineage>
</organism>
<feature type="region of interest" description="Disordered" evidence="1">
    <location>
        <begin position="1"/>
        <end position="42"/>
    </location>
</feature>
<dbReference type="Proteomes" id="UP001341840">
    <property type="component" value="Unassembled WGS sequence"/>
</dbReference>
<name>A0ABU6Z254_9FABA</name>
<sequence length="105" mass="11449">MGSQSPGFEGGGDVSLCARPRGIHRLTGGGASRRREGEKDTDVAGLLERERLRREEIAEGEAAAVVAMELRDDVFEVDRTIIPLLSRICSLCTSARWALRLKPLS</sequence>
<evidence type="ECO:0000256" key="1">
    <source>
        <dbReference type="SAM" id="MobiDB-lite"/>
    </source>
</evidence>
<proteinExistence type="predicted"/>
<protein>
    <submittedName>
        <fullName evidence="2">Uncharacterized protein</fullName>
    </submittedName>
</protein>
<feature type="compositionally biased region" description="Basic and acidic residues" evidence="1">
    <location>
        <begin position="33"/>
        <end position="42"/>
    </location>
</feature>
<accession>A0ABU6Z254</accession>
<evidence type="ECO:0000313" key="3">
    <source>
        <dbReference type="Proteomes" id="UP001341840"/>
    </source>
</evidence>